<feature type="compositionally biased region" description="Basic and acidic residues" evidence="3">
    <location>
        <begin position="464"/>
        <end position="475"/>
    </location>
</feature>
<dbReference type="PANTHER" id="PTHR24412">
    <property type="entry name" value="KELCH PROTEIN"/>
    <property type="match status" value="1"/>
</dbReference>
<keyword evidence="6" id="KW-1185">Reference proteome</keyword>
<dbReference type="Proteomes" id="UP001159405">
    <property type="component" value="Unassembled WGS sequence"/>
</dbReference>
<evidence type="ECO:0000256" key="2">
    <source>
        <dbReference type="ARBA" id="ARBA00022737"/>
    </source>
</evidence>
<dbReference type="PROSITE" id="PS50097">
    <property type="entry name" value="BTB"/>
    <property type="match status" value="2"/>
</dbReference>
<feature type="region of interest" description="Disordered" evidence="3">
    <location>
        <begin position="723"/>
        <end position="777"/>
    </location>
</feature>
<dbReference type="InterPro" id="IPR011333">
    <property type="entry name" value="SKP1/BTB/POZ_sf"/>
</dbReference>
<feature type="compositionally biased region" description="Basic and acidic residues" evidence="3">
    <location>
        <begin position="577"/>
        <end position="591"/>
    </location>
</feature>
<dbReference type="SMART" id="SM00225">
    <property type="entry name" value="BTB"/>
    <property type="match status" value="2"/>
</dbReference>
<keyword evidence="1" id="KW-0880">Kelch repeat</keyword>
<dbReference type="Pfam" id="PF07707">
    <property type="entry name" value="BACK"/>
    <property type="match status" value="1"/>
</dbReference>
<evidence type="ECO:0000313" key="5">
    <source>
        <dbReference type="EMBL" id="CAH3114645.1"/>
    </source>
</evidence>
<protein>
    <recommendedName>
        <fullName evidence="4">BTB domain-containing protein</fullName>
    </recommendedName>
</protein>
<organism evidence="5 6">
    <name type="scientific">Porites lobata</name>
    <dbReference type="NCBI Taxonomy" id="104759"/>
    <lineage>
        <taxon>Eukaryota</taxon>
        <taxon>Metazoa</taxon>
        <taxon>Cnidaria</taxon>
        <taxon>Anthozoa</taxon>
        <taxon>Hexacorallia</taxon>
        <taxon>Scleractinia</taxon>
        <taxon>Fungiina</taxon>
        <taxon>Poritidae</taxon>
        <taxon>Porites</taxon>
    </lineage>
</organism>
<dbReference type="PANTHER" id="PTHR24412:SF489">
    <property type="entry name" value="RING FINGER DOMAIN AND KELCH REPEAT-CONTAINING PROTEIN DDB_G0271372"/>
    <property type="match status" value="1"/>
</dbReference>
<feature type="region of interest" description="Disordered" evidence="3">
    <location>
        <begin position="454"/>
        <end position="475"/>
    </location>
</feature>
<dbReference type="InterPro" id="IPR011705">
    <property type="entry name" value="BACK"/>
</dbReference>
<feature type="compositionally biased region" description="Basic and acidic residues" evidence="3">
    <location>
        <begin position="762"/>
        <end position="777"/>
    </location>
</feature>
<dbReference type="InterPro" id="IPR000210">
    <property type="entry name" value="BTB/POZ_dom"/>
</dbReference>
<feature type="region of interest" description="Disordered" evidence="3">
    <location>
        <begin position="577"/>
        <end position="675"/>
    </location>
</feature>
<sequence>MAVIVSPLDAPVETKIGEDEETTYFFNKNEHAKRLLENLAEMQVNGLLTDVVVRTGSKDYETNFHCMLLAACSQVVKKRLVENEERSIVLQEMSQKKLEFFKGFIYRSNVILDEGIIDDLHNFAVKYGIDDLQAICEKYRHIRDGPSHQLEIAFDDQEEVLLELFNMFLEKNFTTTVLEDEKGQTQIEVHGQLIAAASSMLEERLEDSSARDNDKLRLNISSDALAEFVDYIYCAKVTLRRQNVPDLLQVACNYELPALAKACCEWVAARLDTFDVVRTLWWAKELDSVYTEDLENPAKSYIVANFSELTTGQEFNLLVYEDLREIIQDDKLSIEREEDVYAVVMKWIEYDKDSRLPFLCDLLTCVRLEVTSREFLAELEDNQHIRRCSECFQLLGEARQKLAADEDEGRPALGETKDDYEKEIEQDSLSDDASLSQFSDGETLKDYESLSEEYLPQDSLPQGREPREMRLRKDGRPDMRLKENRLVYLAKGTNKNGSPDRRIGENRETVLMSSRSGKEMWPDRNESVIDDASSVSSSEEKISHFSDDMSSVSSPFYRGPFPQDFLRDSEATRMHRLRKDGQPDMRCKENRNMYLEDGINKNGKPDRRLRENSIEVPGPLKKDGTPDMRYKVNQDFFGRKERKPESPHTPSNFQRATGQLRKNGAPDKGNRGALESSCARAISFQLPSTPNCFAGPVKKDGTPDMRYNVNKQLYSACSATRSIQKSSPCGPLKKNGTPDMRYAANKQAHSRSPLSSGACGPLKKDGTPDMRFKANRR</sequence>
<feature type="compositionally biased region" description="Basic and acidic residues" evidence="3">
    <location>
        <begin position="620"/>
        <end position="646"/>
    </location>
</feature>
<evidence type="ECO:0000259" key="4">
    <source>
        <dbReference type="PROSITE" id="PS50097"/>
    </source>
</evidence>
<accession>A0ABN8NM13</accession>
<proteinExistence type="predicted"/>
<dbReference type="SMART" id="SM00875">
    <property type="entry name" value="BACK"/>
    <property type="match status" value="1"/>
</dbReference>
<reference evidence="5 6" key="1">
    <citation type="submission" date="2022-05" db="EMBL/GenBank/DDBJ databases">
        <authorList>
            <consortium name="Genoscope - CEA"/>
            <person name="William W."/>
        </authorList>
    </citation>
    <scope>NUCLEOTIDE SEQUENCE [LARGE SCALE GENOMIC DNA]</scope>
</reference>
<name>A0ABN8NM13_9CNID</name>
<feature type="compositionally biased region" description="Low complexity" evidence="3">
    <location>
        <begin position="431"/>
        <end position="440"/>
    </location>
</feature>
<feature type="region of interest" description="Disordered" evidence="3">
    <location>
        <begin position="403"/>
        <end position="440"/>
    </location>
</feature>
<feature type="compositionally biased region" description="Polar residues" evidence="3">
    <location>
        <begin position="648"/>
        <end position="657"/>
    </location>
</feature>
<dbReference type="Gene3D" id="1.25.40.420">
    <property type="match status" value="1"/>
</dbReference>
<dbReference type="EMBL" id="CALNXK010000027">
    <property type="protein sequence ID" value="CAH3114645.1"/>
    <property type="molecule type" value="Genomic_DNA"/>
</dbReference>
<evidence type="ECO:0000313" key="6">
    <source>
        <dbReference type="Proteomes" id="UP001159405"/>
    </source>
</evidence>
<gene>
    <name evidence="5" type="ORF">PLOB_00023023</name>
</gene>
<keyword evidence="2" id="KW-0677">Repeat</keyword>
<dbReference type="SUPFAM" id="SSF54695">
    <property type="entry name" value="POZ domain"/>
    <property type="match status" value="2"/>
</dbReference>
<feature type="compositionally biased region" description="Basic and acidic residues" evidence="3">
    <location>
        <begin position="603"/>
        <end position="613"/>
    </location>
</feature>
<feature type="compositionally biased region" description="Basic and acidic residues" evidence="3">
    <location>
        <begin position="415"/>
        <end position="425"/>
    </location>
</feature>
<feature type="region of interest" description="Disordered" evidence="3">
    <location>
        <begin position="512"/>
        <end position="555"/>
    </location>
</feature>
<evidence type="ECO:0000256" key="3">
    <source>
        <dbReference type="SAM" id="MobiDB-lite"/>
    </source>
</evidence>
<dbReference type="Gene3D" id="3.30.710.10">
    <property type="entry name" value="Potassium Channel Kv1.1, Chain A"/>
    <property type="match status" value="2"/>
</dbReference>
<feature type="domain" description="BTB" evidence="4">
    <location>
        <begin position="49"/>
        <end position="114"/>
    </location>
</feature>
<feature type="compositionally biased region" description="Basic and acidic residues" evidence="3">
    <location>
        <begin position="538"/>
        <end position="547"/>
    </location>
</feature>
<feature type="compositionally biased region" description="Basic and acidic residues" evidence="3">
    <location>
        <begin position="516"/>
        <end position="527"/>
    </location>
</feature>
<evidence type="ECO:0000256" key="1">
    <source>
        <dbReference type="ARBA" id="ARBA00022441"/>
    </source>
</evidence>
<comment type="caution">
    <text evidence="5">The sequence shown here is derived from an EMBL/GenBank/DDBJ whole genome shotgun (WGS) entry which is preliminary data.</text>
</comment>
<feature type="domain" description="BTB" evidence="4">
    <location>
        <begin position="174"/>
        <end position="241"/>
    </location>
</feature>
<dbReference type="Pfam" id="PF00651">
    <property type="entry name" value="BTB"/>
    <property type="match status" value="2"/>
</dbReference>